<dbReference type="GO" id="GO:0006020">
    <property type="term" value="P:inositol metabolic process"/>
    <property type="evidence" value="ECO:0007669"/>
    <property type="project" value="TreeGrafter"/>
</dbReference>
<comment type="caution">
    <text evidence="6">The sequence shown here is derived from an EMBL/GenBank/DDBJ whole genome shotgun (WGS) entry which is preliminary data.</text>
</comment>
<evidence type="ECO:0000256" key="1">
    <source>
        <dbReference type="ARBA" id="ARBA00009759"/>
    </source>
</evidence>
<keyword evidence="7" id="KW-1185">Reference proteome</keyword>
<reference evidence="6 7" key="2">
    <citation type="journal article" date="2013" name="PLoS ONE">
        <title>INDIGO - INtegrated Data Warehouse of MIcrobial GenOmes with Examples from the Red Sea Extremophiles.</title>
        <authorList>
            <person name="Alam I."/>
            <person name="Antunes A."/>
            <person name="Kamau A.A."/>
            <person name="Ba Alawi W."/>
            <person name="Kalkatawi M."/>
            <person name="Stingl U."/>
            <person name="Bajic V.B."/>
        </authorList>
    </citation>
    <scope>NUCLEOTIDE SEQUENCE [LARGE SCALE GENOMIC DNA]</scope>
    <source>
        <strain evidence="6 7">E1L3A</strain>
    </source>
</reference>
<dbReference type="PROSITE" id="PS00629">
    <property type="entry name" value="IMP_1"/>
    <property type="match status" value="1"/>
</dbReference>
<keyword evidence="3 6" id="KW-0378">Hydrolase</keyword>
<dbReference type="Gene3D" id="3.40.190.80">
    <property type="match status" value="1"/>
</dbReference>
<dbReference type="GO" id="GO:0046872">
    <property type="term" value="F:metal ion binding"/>
    <property type="evidence" value="ECO:0007669"/>
    <property type="project" value="UniProtKB-KW"/>
</dbReference>
<dbReference type="SUPFAM" id="SSF56655">
    <property type="entry name" value="Carbohydrate phosphatase"/>
    <property type="match status" value="1"/>
</dbReference>
<accession>U2FR75</accession>
<evidence type="ECO:0000256" key="5">
    <source>
        <dbReference type="PIRSR" id="PIRSR600760-2"/>
    </source>
</evidence>
<dbReference type="GO" id="GO:0007165">
    <property type="term" value="P:signal transduction"/>
    <property type="evidence" value="ECO:0007669"/>
    <property type="project" value="TreeGrafter"/>
</dbReference>
<reference evidence="6 7" key="1">
    <citation type="journal article" date="2011" name="J. Bacteriol.">
        <title>Genome sequence of Salinisphaera shabanensis, a gammaproteobacterium from the harsh, variable environment of the brine-seawater interface of the Shaban Deep in the Red Sea.</title>
        <authorList>
            <person name="Antunes A."/>
            <person name="Alam I."/>
            <person name="Bajic V.B."/>
            <person name="Stingl U."/>
        </authorList>
    </citation>
    <scope>NUCLEOTIDE SEQUENCE [LARGE SCALE GENOMIC DNA]</scope>
    <source>
        <strain evidence="6 7">E1L3A</strain>
    </source>
</reference>
<evidence type="ECO:0000256" key="4">
    <source>
        <dbReference type="ARBA" id="ARBA00022842"/>
    </source>
</evidence>
<dbReference type="Gene3D" id="3.30.540.10">
    <property type="entry name" value="Fructose-1,6-Bisphosphatase, subunit A, domain 1"/>
    <property type="match status" value="1"/>
</dbReference>
<dbReference type="Pfam" id="PF00459">
    <property type="entry name" value="Inositol_P"/>
    <property type="match status" value="1"/>
</dbReference>
<feature type="binding site" evidence="5">
    <location>
        <position position="87"/>
    </location>
    <ligand>
        <name>Mg(2+)</name>
        <dbReference type="ChEBI" id="CHEBI:18420"/>
        <label>1</label>
        <note>catalytic</note>
    </ligand>
</feature>
<dbReference type="STRING" id="1033802.SSPSH_002483"/>
<proteinExistence type="inferred from homology"/>
<name>U2FR75_9GAMM</name>
<evidence type="ECO:0000256" key="2">
    <source>
        <dbReference type="ARBA" id="ARBA00022723"/>
    </source>
</evidence>
<evidence type="ECO:0000256" key="3">
    <source>
        <dbReference type="ARBA" id="ARBA00022801"/>
    </source>
</evidence>
<keyword evidence="4 5" id="KW-0460">Magnesium</keyword>
<keyword evidence="2 5" id="KW-0479">Metal-binding</keyword>
<comment type="cofactor">
    <cofactor evidence="5">
        <name>Mg(2+)</name>
        <dbReference type="ChEBI" id="CHEBI:18420"/>
    </cofactor>
</comment>
<sequence length="268" mass="28877">MTDLQPFLDKAVEAARAAEAIIRRYYHGDFEVEHKADASPVTIADIECERAIKAVLSEAFPAHGFQGEELGREQADADYVWLIDPIDGTKSFVRGYPFFSTQIALRYRGELIVGVSNAPLFNGGEMACAAKGLGATLNGEPIQTSNIDTLAKTSLSLGNIASLAASPAWASVGELIGAVHRIRGYGDFYHYHLLASGRIDAILESDLNILDIAALTVILREAGGDITELGGDEIDLPTRSVFATNGRLRDAIAPYVANWDEARDAPKD</sequence>
<comment type="similarity">
    <text evidence="1">Belongs to the inositol monophosphatase superfamily.</text>
</comment>
<feature type="binding site" evidence="5">
    <location>
        <position position="211"/>
    </location>
    <ligand>
        <name>Mg(2+)</name>
        <dbReference type="ChEBI" id="CHEBI:18420"/>
        <label>1</label>
        <note>catalytic</note>
    </ligand>
</feature>
<gene>
    <name evidence="6" type="ORF">SSPSH_002483</name>
</gene>
<evidence type="ECO:0000313" key="7">
    <source>
        <dbReference type="Proteomes" id="UP000006242"/>
    </source>
</evidence>
<dbReference type="PANTHER" id="PTHR20854:SF4">
    <property type="entry name" value="INOSITOL-1-MONOPHOSPHATASE-RELATED"/>
    <property type="match status" value="1"/>
</dbReference>
<dbReference type="EC" id="3.1.3.25" evidence="6"/>
<protein>
    <submittedName>
        <fullName evidence="6">Myo-inositol-1or 4-monophosphatase protein</fullName>
        <ecNumber evidence="6">3.1.3.25</ecNumber>
    </submittedName>
</protein>
<feature type="binding site" evidence="5">
    <location>
        <position position="84"/>
    </location>
    <ligand>
        <name>Mg(2+)</name>
        <dbReference type="ChEBI" id="CHEBI:18420"/>
        <label>1</label>
        <note>catalytic</note>
    </ligand>
</feature>
<organism evidence="6 7">
    <name type="scientific">Salinisphaera shabanensis E1L3A</name>
    <dbReference type="NCBI Taxonomy" id="1033802"/>
    <lineage>
        <taxon>Bacteria</taxon>
        <taxon>Pseudomonadati</taxon>
        <taxon>Pseudomonadota</taxon>
        <taxon>Gammaproteobacteria</taxon>
        <taxon>Salinisphaerales</taxon>
        <taxon>Salinisphaeraceae</taxon>
        <taxon>Salinisphaera</taxon>
    </lineage>
</organism>
<dbReference type="EMBL" id="AFNV02000017">
    <property type="protein sequence ID" value="ERJ18569.1"/>
    <property type="molecule type" value="Genomic_DNA"/>
</dbReference>
<feature type="binding site" evidence="5">
    <location>
        <position position="86"/>
    </location>
    <ligand>
        <name>Mg(2+)</name>
        <dbReference type="ChEBI" id="CHEBI:18420"/>
        <label>1</label>
        <note>catalytic</note>
    </ligand>
</feature>
<dbReference type="AlphaFoldDB" id="U2FR75"/>
<evidence type="ECO:0000313" key="6">
    <source>
        <dbReference type="EMBL" id="ERJ18569.1"/>
    </source>
</evidence>
<dbReference type="InterPro" id="IPR000760">
    <property type="entry name" value="Inositol_monophosphatase-like"/>
</dbReference>
<dbReference type="eggNOG" id="COG0483">
    <property type="taxonomic scope" value="Bacteria"/>
</dbReference>
<dbReference type="GO" id="GO:0008934">
    <property type="term" value="F:inositol monophosphate 1-phosphatase activity"/>
    <property type="evidence" value="ECO:0007669"/>
    <property type="project" value="TreeGrafter"/>
</dbReference>
<dbReference type="InterPro" id="IPR020583">
    <property type="entry name" value="Inositol_monoP_metal-BS"/>
</dbReference>
<dbReference type="PRINTS" id="PR00377">
    <property type="entry name" value="IMPHPHTASES"/>
</dbReference>
<dbReference type="Proteomes" id="UP000006242">
    <property type="component" value="Unassembled WGS sequence"/>
</dbReference>
<dbReference type="PANTHER" id="PTHR20854">
    <property type="entry name" value="INOSITOL MONOPHOSPHATASE"/>
    <property type="match status" value="1"/>
</dbReference>
<feature type="binding site" evidence="5">
    <location>
        <position position="68"/>
    </location>
    <ligand>
        <name>Mg(2+)</name>
        <dbReference type="ChEBI" id="CHEBI:18420"/>
        <label>1</label>
        <note>catalytic</note>
    </ligand>
</feature>